<dbReference type="GeneID" id="68918484"/>
<dbReference type="HOGENOM" id="CLU_2690044_0_0_1"/>
<keyword evidence="1" id="KW-0472">Membrane</keyword>
<reference evidence="2 3" key="1">
    <citation type="journal article" date="2003" name="PLoS Biol.">
        <title>The genome sequence of Caenorhabditis briggsae: a platform for comparative genomics.</title>
        <authorList>
            <person name="Stein L.D."/>
            <person name="Bao Z."/>
            <person name="Blasiar D."/>
            <person name="Blumenthal T."/>
            <person name="Brent M.R."/>
            <person name="Chen N."/>
            <person name="Chinwalla A."/>
            <person name="Clarke L."/>
            <person name="Clee C."/>
            <person name="Coghlan A."/>
            <person name="Coulson A."/>
            <person name="D'Eustachio P."/>
            <person name="Fitch D.H."/>
            <person name="Fulton L.A."/>
            <person name="Fulton R.E."/>
            <person name="Griffiths-Jones S."/>
            <person name="Harris T.W."/>
            <person name="Hillier L.W."/>
            <person name="Kamath R."/>
            <person name="Kuwabara P.E."/>
            <person name="Mardis E.R."/>
            <person name="Marra M.A."/>
            <person name="Miner T.L."/>
            <person name="Minx P."/>
            <person name="Mullikin J.C."/>
            <person name="Plumb R.W."/>
            <person name="Rogers J."/>
            <person name="Schein J.E."/>
            <person name="Sohrmann M."/>
            <person name="Spieth J."/>
            <person name="Stajich J.E."/>
            <person name="Wei C."/>
            <person name="Willey D."/>
            <person name="Wilson R.K."/>
            <person name="Durbin R."/>
            <person name="Waterston R.H."/>
        </authorList>
    </citation>
    <scope>NUCLEOTIDE SEQUENCE [LARGE SCALE GENOMIC DNA]</scope>
    <source>
        <strain evidence="2 3">AF16</strain>
    </source>
</reference>
<dbReference type="KEGG" id="cbr:CBG_27022"/>
<dbReference type="InParanoid" id="B6IM88"/>
<name>B6IM88_CAEBR</name>
<keyword evidence="1" id="KW-1133">Transmembrane helix</keyword>
<proteinExistence type="predicted"/>
<dbReference type="Proteomes" id="UP000008549">
    <property type="component" value="Unassembled WGS sequence"/>
</dbReference>
<feature type="transmembrane region" description="Helical" evidence="1">
    <location>
        <begin position="31"/>
        <end position="53"/>
    </location>
</feature>
<sequence>MPRVETEKHTEPSRKDPKNSAFESISLRLKYISPITYLRSINLVFIPIGIRFFSRHCMYKPQKSCEWELSWDQL</sequence>
<protein>
    <submittedName>
        <fullName evidence="2">Protein CBG27022</fullName>
    </submittedName>
</protein>
<evidence type="ECO:0000313" key="3">
    <source>
        <dbReference type="Proteomes" id="UP000008549"/>
    </source>
</evidence>
<evidence type="ECO:0000256" key="1">
    <source>
        <dbReference type="SAM" id="Phobius"/>
    </source>
</evidence>
<keyword evidence="3" id="KW-1185">Reference proteome</keyword>
<reference evidence="2 3" key="2">
    <citation type="journal article" date="2011" name="PLoS Genet.">
        <title>Caenorhabditis briggsae recombinant inbred line genotypes reveal inter-strain incompatibility and the evolution of recombination.</title>
        <authorList>
            <person name="Ross J.A."/>
            <person name="Koboldt D.C."/>
            <person name="Staisch J.E."/>
            <person name="Chamberlin H.M."/>
            <person name="Gupta B.P."/>
            <person name="Miller R.D."/>
            <person name="Baird S.E."/>
            <person name="Haag E.S."/>
        </authorList>
    </citation>
    <scope>NUCLEOTIDE SEQUENCE [LARGE SCALE GENOMIC DNA]</scope>
    <source>
        <strain evidence="2 3">AF16</strain>
    </source>
</reference>
<evidence type="ECO:0000313" key="4">
    <source>
        <dbReference type="WormBase" id="CBG27022"/>
    </source>
</evidence>
<dbReference type="RefSeq" id="XP_045100575.1">
    <property type="nucleotide sequence ID" value="XM_045237384.1"/>
</dbReference>
<accession>B6IM88</accession>
<keyword evidence="1" id="KW-0812">Transmembrane</keyword>
<dbReference type="WormBase" id="CBG27022">
    <property type="protein sequence ID" value="CBP25910"/>
    <property type="gene ID" value="WBGene00088436"/>
</dbReference>
<evidence type="ECO:0000313" key="2">
    <source>
        <dbReference type="EMBL" id="CAS01018.1"/>
    </source>
</evidence>
<dbReference type="AlphaFoldDB" id="B6IM88"/>
<gene>
    <name evidence="2 4" type="ORF">CBG27022</name>
    <name evidence="2" type="ORF">CBG_27022</name>
</gene>
<dbReference type="CTD" id="68918484"/>
<organism evidence="2 3">
    <name type="scientific">Caenorhabditis briggsae</name>
    <dbReference type="NCBI Taxonomy" id="6238"/>
    <lineage>
        <taxon>Eukaryota</taxon>
        <taxon>Metazoa</taxon>
        <taxon>Ecdysozoa</taxon>
        <taxon>Nematoda</taxon>
        <taxon>Chromadorea</taxon>
        <taxon>Rhabditida</taxon>
        <taxon>Rhabditina</taxon>
        <taxon>Rhabditomorpha</taxon>
        <taxon>Rhabditoidea</taxon>
        <taxon>Rhabditidae</taxon>
        <taxon>Peloderinae</taxon>
        <taxon>Caenorhabditis</taxon>
    </lineage>
</organism>
<dbReference type="EMBL" id="HE601533">
    <property type="protein sequence ID" value="CAS01018.1"/>
    <property type="molecule type" value="Genomic_DNA"/>
</dbReference>